<protein>
    <submittedName>
        <fullName evidence="1">Uncharacterized protein</fullName>
    </submittedName>
</protein>
<dbReference type="AlphaFoldDB" id="Q9K5A4"/>
<organism evidence="1">
    <name type="scientific">Klebsiella aerogenes</name>
    <name type="common">Enterobacter aerogenes</name>
    <dbReference type="NCBI Taxonomy" id="548"/>
    <lineage>
        <taxon>Bacteria</taxon>
        <taxon>Pseudomonadati</taxon>
        <taxon>Pseudomonadota</taxon>
        <taxon>Gammaproteobacteria</taxon>
        <taxon>Enterobacterales</taxon>
        <taxon>Enterobacteriaceae</taxon>
        <taxon>Klebsiella/Raoultella group</taxon>
        <taxon>Klebsiella</taxon>
    </lineage>
</organism>
<reference evidence="1" key="1">
    <citation type="journal article" date="2004" name="Antimicrob. Agents Chemother.">
        <title>RamA is an alternate activator of the multidrug resistance cascade in Enterobacter aerogenes.</title>
        <authorList>
            <person name="Chollet R."/>
            <person name="Chevalier J."/>
            <person name="Bollet C."/>
            <person name="Pages J.M."/>
            <person name="Davin-Regli A."/>
        </authorList>
    </citation>
    <scope>NUCLEOTIDE SEQUENCE</scope>
    <source>
        <strain evidence="1">ATCC13048</strain>
    </source>
</reference>
<evidence type="ECO:0000313" key="1">
    <source>
        <dbReference type="EMBL" id="CAB95660.1"/>
    </source>
</evidence>
<proteinExistence type="predicted"/>
<sequence length="65" mass="6750">MKHPLGNAVIRRRHFAVSPDFVSVAAGALARPDAGAKIGHILPPDGSQPALYPDLLPVVLSAGSR</sequence>
<name>Q9K5A4_KLEAE</name>
<accession>Q9K5A4</accession>
<dbReference type="EMBL" id="AJ404625">
    <property type="protein sequence ID" value="CAB95660.1"/>
    <property type="molecule type" value="Genomic_DNA"/>
</dbReference>